<evidence type="ECO:0000256" key="1">
    <source>
        <dbReference type="SAM" id="MobiDB-lite"/>
    </source>
</evidence>
<name>A0AAD8PMH3_9PEZI</name>
<dbReference type="Proteomes" id="UP001230504">
    <property type="component" value="Unassembled WGS sequence"/>
</dbReference>
<dbReference type="GeneID" id="85437394"/>
<comment type="caution">
    <text evidence="2">The sequence shown here is derived from an EMBL/GenBank/DDBJ whole genome shotgun (WGS) entry which is preliminary data.</text>
</comment>
<dbReference type="AlphaFoldDB" id="A0AAD8PMH3"/>
<organism evidence="2 3">
    <name type="scientific">Colletotrichum navitas</name>
    <dbReference type="NCBI Taxonomy" id="681940"/>
    <lineage>
        <taxon>Eukaryota</taxon>
        <taxon>Fungi</taxon>
        <taxon>Dikarya</taxon>
        <taxon>Ascomycota</taxon>
        <taxon>Pezizomycotina</taxon>
        <taxon>Sordariomycetes</taxon>
        <taxon>Hypocreomycetidae</taxon>
        <taxon>Glomerellales</taxon>
        <taxon>Glomerellaceae</taxon>
        <taxon>Colletotrichum</taxon>
        <taxon>Colletotrichum graminicola species complex</taxon>
    </lineage>
</organism>
<dbReference type="RefSeq" id="XP_060408594.1">
    <property type="nucleotide sequence ID" value="XM_060553154.1"/>
</dbReference>
<dbReference type="EMBL" id="JAHLJV010000103">
    <property type="protein sequence ID" value="KAK1572822.1"/>
    <property type="molecule type" value="Genomic_DNA"/>
</dbReference>
<feature type="region of interest" description="Disordered" evidence="1">
    <location>
        <begin position="268"/>
        <end position="296"/>
    </location>
</feature>
<reference evidence="2" key="1">
    <citation type="submission" date="2021-06" db="EMBL/GenBank/DDBJ databases">
        <title>Comparative genomics, transcriptomics and evolutionary studies reveal genomic signatures of adaptation to plant cell wall in hemibiotrophic fungi.</title>
        <authorList>
            <consortium name="DOE Joint Genome Institute"/>
            <person name="Baroncelli R."/>
            <person name="Diaz J.F."/>
            <person name="Benocci T."/>
            <person name="Peng M."/>
            <person name="Battaglia E."/>
            <person name="Haridas S."/>
            <person name="Andreopoulos W."/>
            <person name="Labutti K."/>
            <person name="Pangilinan J."/>
            <person name="Floch G.L."/>
            <person name="Makela M.R."/>
            <person name="Henrissat B."/>
            <person name="Grigoriev I.V."/>
            <person name="Crouch J.A."/>
            <person name="De Vries R.P."/>
            <person name="Sukno S.A."/>
            <person name="Thon M.R."/>
        </authorList>
    </citation>
    <scope>NUCLEOTIDE SEQUENCE</scope>
    <source>
        <strain evidence="2">CBS 125086</strain>
    </source>
</reference>
<feature type="compositionally biased region" description="Polar residues" evidence="1">
    <location>
        <begin position="274"/>
        <end position="296"/>
    </location>
</feature>
<proteinExistence type="predicted"/>
<evidence type="ECO:0000313" key="3">
    <source>
        <dbReference type="Proteomes" id="UP001230504"/>
    </source>
</evidence>
<accession>A0AAD8PMH3</accession>
<keyword evidence="3" id="KW-1185">Reference proteome</keyword>
<gene>
    <name evidence="2" type="ORF">LY79DRAFT_42037</name>
</gene>
<sequence>MPPRPSSQTIPVTPIFSHSYLLRYVRVFPPFHASDEYITCLSIRSTLGICIPCVLYHTSLPQLPNSAPLVHVWAHPSPFPFPQSQSQSSHPPPVPFSIPWSPSLPFQPLPLLLLLLLRATLPFHLPHPVCLDRLLLPHITHPALHSIFPQLQRASSRLPSILPTTPTLIPASTSASTSASICSHQQNFSPPAAFPPSYSTADIRGSIFPTNTDKYHTFPRVPPAWQACHFYSLPACKHTVSTWCLGSSIAPSGLNHLSSQPLDRAFPRARDRTQASPPTNSRHRLSPQTPVSTLFA</sequence>
<protein>
    <submittedName>
        <fullName evidence="2">Uncharacterized protein</fullName>
    </submittedName>
</protein>
<evidence type="ECO:0000313" key="2">
    <source>
        <dbReference type="EMBL" id="KAK1572822.1"/>
    </source>
</evidence>